<protein>
    <submittedName>
        <fullName evidence="1">Uncharacterized protein</fullName>
    </submittedName>
</protein>
<comment type="caution">
    <text evidence="1">The sequence shown here is derived from an EMBL/GenBank/DDBJ whole genome shotgun (WGS) entry which is preliminary data.</text>
</comment>
<sequence>MPTYRVNYEHIGSKGDITVEVPTEAASGDQQQLEDAIARRVGERVLPHAELAFRHDDNRTLTEKLKKAYDLTIEGYERV</sequence>
<proteinExistence type="predicted"/>
<dbReference type="Proteomes" id="UP000288361">
    <property type="component" value="Unassembled WGS sequence"/>
</dbReference>
<evidence type="ECO:0000313" key="1">
    <source>
        <dbReference type="EMBL" id="RUO67715.1"/>
    </source>
</evidence>
<dbReference type="RefSeq" id="WP_126751365.1">
    <property type="nucleotide sequence ID" value="NZ_JBHUMT010000016.1"/>
</dbReference>
<organism evidence="1 2">
    <name type="scientific">Idiomarina piscisalsi</name>
    <dbReference type="NCBI Taxonomy" id="1096243"/>
    <lineage>
        <taxon>Bacteria</taxon>
        <taxon>Pseudomonadati</taxon>
        <taxon>Pseudomonadota</taxon>
        <taxon>Gammaproteobacteria</taxon>
        <taxon>Alteromonadales</taxon>
        <taxon>Idiomarinaceae</taxon>
        <taxon>Idiomarina</taxon>
    </lineage>
</organism>
<reference evidence="1 2" key="1">
    <citation type="journal article" date="2011" name="Front. Microbiol.">
        <title>Genomic signatures of strain selection and enhancement in Bacillus atrophaeus var. globigii, a historical biowarfare simulant.</title>
        <authorList>
            <person name="Gibbons H.S."/>
            <person name="Broomall S.M."/>
            <person name="McNew L.A."/>
            <person name="Daligault H."/>
            <person name="Chapman C."/>
            <person name="Bruce D."/>
            <person name="Karavis M."/>
            <person name="Krepps M."/>
            <person name="McGregor P.A."/>
            <person name="Hong C."/>
            <person name="Park K.H."/>
            <person name="Akmal A."/>
            <person name="Feldman A."/>
            <person name="Lin J.S."/>
            <person name="Chang W.E."/>
            <person name="Higgs B.W."/>
            <person name="Demirev P."/>
            <person name="Lindquist J."/>
            <person name="Liem A."/>
            <person name="Fochler E."/>
            <person name="Read T.D."/>
            <person name="Tapia R."/>
            <person name="Johnson S."/>
            <person name="Bishop-Lilly K.A."/>
            <person name="Detter C."/>
            <person name="Han C."/>
            <person name="Sozhamannan S."/>
            <person name="Rosenzweig C.N."/>
            <person name="Skowronski E.W."/>
        </authorList>
    </citation>
    <scope>NUCLEOTIDE SEQUENCE [LARGE SCALE GENOMIC DNA]</scope>
    <source>
        <strain evidence="1 2">TPS4-2</strain>
    </source>
</reference>
<dbReference type="AlphaFoldDB" id="A0A432YWL8"/>
<evidence type="ECO:0000313" key="2">
    <source>
        <dbReference type="Proteomes" id="UP000288361"/>
    </source>
</evidence>
<dbReference type="EMBL" id="PIQA01000001">
    <property type="protein sequence ID" value="RUO67715.1"/>
    <property type="molecule type" value="Genomic_DNA"/>
</dbReference>
<name>A0A432YWL8_9GAMM</name>
<accession>A0A432YWL8</accession>
<gene>
    <name evidence="1" type="ORF">CWI73_02330</name>
</gene>